<keyword evidence="2" id="KW-1185">Reference proteome</keyword>
<name>A0A9W6NJQ3_9ACTN</name>
<gene>
    <name evidence="1" type="ORF">GCM10017581_010030</name>
</gene>
<reference evidence="1" key="1">
    <citation type="journal article" date="2014" name="Int. J. Syst. Evol. Microbiol.">
        <title>Complete genome sequence of Corynebacterium casei LMG S-19264T (=DSM 44701T), isolated from a smear-ripened cheese.</title>
        <authorList>
            <consortium name="US DOE Joint Genome Institute (JGI-PGF)"/>
            <person name="Walter F."/>
            <person name="Albersmeier A."/>
            <person name="Kalinowski J."/>
            <person name="Ruckert C."/>
        </authorList>
    </citation>
    <scope>NUCLEOTIDE SEQUENCE</scope>
    <source>
        <strain evidence="1">VKM Ac-1321</strain>
    </source>
</reference>
<organism evidence="1 2">
    <name type="scientific">Dactylosporangium matsuzakiense</name>
    <dbReference type="NCBI Taxonomy" id="53360"/>
    <lineage>
        <taxon>Bacteria</taxon>
        <taxon>Bacillati</taxon>
        <taxon>Actinomycetota</taxon>
        <taxon>Actinomycetes</taxon>
        <taxon>Micromonosporales</taxon>
        <taxon>Micromonosporaceae</taxon>
        <taxon>Dactylosporangium</taxon>
    </lineage>
</organism>
<reference evidence="1" key="2">
    <citation type="submission" date="2023-01" db="EMBL/GenBank/DDBJ databases">
        <authorList>
            <person name="Sun Q."/>
            <person name="Evtushenko L."/>
        </authorList>
    </citation>
    <scope>NUCLEOTIDE SEQUENCE</scope>
    <source>
        <strain evidence="1">VKM Ac-1321</strain>
    </source>
</reference>
<dbReference type="EMBL" id="BSFP01000003">
    <property type="protein sequence ID" value="GLK99262.1"/>
    <property type="molecule type" value="Genomic_DNA"/>
</dbReference>
<accession>A0A9W6NJQ3</accession>
<dbReference type="AlphaFoldDB" id="A0A9W6NJQ3"/>
<evidence type="ECO:0000313" key="1">
    <source>
        <dbReference type="EMBL" id="GLK99262.1"/>
    </source>
</evidence>
<proteinExistence type="predicted"/>
<sequence length="168" mass="17842">MDSRPRVRELLKRFVDPLEWWRTLTGNLIPTVLRVADPEAFRGSGRPLPVGPIDASVLTSSAVSSDRTWATIRRHDPGQWLLMFLTRGGPASNSMATSRCSTPATTAGSGMRRLTLGLRVPFVSRCAPPDAVSDPAALLAKPFTVRRLLPLVGSAGAGRVGATSAGPG</sequence>
<protein>
    <submittedName>
        <fullName evidence="1">Uncharacterized protein</fullName>
    </submittedName>
</protein>
<comment type="caution">
    <text evidence="1">The sequence shown here is derived from an EMBL/GenBank/DDBJ whole genome shotgun (WGS) entry which is preliminary data.</text>
</comment>
<dbReference type="RefSeq" id="WP_271188921.1">
    <property type="nucleotide sequence ID" value="NZ_BSFP01000003.1"/>
</dbReference>
<evidence type="ECO:0000313" key="2">
    <source>
        <dbReference type="Proteomes" id="UP001143480"/>
    </source>
</evidence>
<dbReference type="Proteomes" id="UP001143480">
    <property type="component" value="Unassembled WGS sequence"/>
</dbReference>